<dbReference type="PANTHER" id="PTHR48094:SF12">
    <property type="entry name" value="PARKINSON DISEASE PROTEIN 7 HOMOLOG"/>
    <property type="match status" value="1"/>
</dbReference>
<dbReference type="AlphaFoldDB" id="A0A9W7XPJ3"/>
<dbReference type="EMBL" id="JANBOH010000029">
    <property type="protein sequence ID" value="KAJ1647457.1"/>
    <property type="molecule type" value="Genomic_DNA"/>
</dbReference>
<dbReference type="InterPro" id="IPR006287">
    <property type="entry name" value="DJ-1"/>
</dbReference>
<evidence type="ECO:0000256" key="1">
    <source>
        <dbReference type="ARBA" id="ARBA00004496"/>
    </source>
</evidence>
<evidence type="ECO:0000256" key="3">
    <source>
        <dbReference type="ARBA" id="ARBA00022490"/>
    </source>
</evidence>
<evidence type="ECO:0000256" key="2">
    <source>
        <dbReference type="ARBA" id="ARBA00013134"/>
    </source>
</evidence>
<dbReference type="PANTHER" id="PTHR48094">
    <property type="entry name" value="PROTEIN/NUCLEIC ACID DEGLYCASE DJ-1-RELATED"/>
    <property type="match status" value="1"/>
</dbReference>
<dbReference type="Pfam" id="PF01965">
    <property type="entry name" value="DJ-1_PfpI"/>
    <property type="match status" value="1"/>
</dbReference>
<dbReference type="InterPro" id="IPR050325">
    <property type="entry name" value="Prot/Nucl_acid_deglycase"/>
</dbReference>
<dbReference type="FunFam" id="3.40.50.880:FF:000022">
    <property type="entry name" value="protein deglycase DJ-1"/>
    <property type="match status" value="1"/>
</dbReference>
<reference evidence="6" key="1">
    <citation type="submission" date="2022-07" db="EMBL/GenBank/DDBJ databases">
        <title>Phylogenomic reconstructions and comparative analyses of Kickxellomycotina fungi.</title>
        <authorList>
            <person name="Reynolds N.K."/>
            <person name="Stajich J.E."/>
            <person name="Barry K."/>
            <person name="Grigoriev I.V."/>
            <person name="Crous P."/>
            <person name="Smith M.E."/>
        </authorList>
    </citation>
    <scope>NUCLEOTIDE SEQUENCE</scope>
    <source>
        <strain evidence="6">NBRC 105413</strain>
    </source>
</reference>
<dbReference type="GO" id="GO:0019172">
    <property type="term" value="F:glyoxalase III activity"/>
    <property type="evidence" value="ECO:0007669"/>
    <property type="project" value="UniProtKB-EC"/>
</dbReference>
<dbReference type="GO" id="GO:0005739">
    <property type="term" value="C:mitochondrion"/>
    <property type="evidence" value="ECO:0007669"/>
    <property type="project" value="TreeGrafter"/>
</dbReference>
<dbReference type="Proteomes" id="UP001145021">
    <property type="component" value="Unassembled WGS sequence"/>
</dbReference>
<dbReference type="Gene3D" id="3.40.50.880">
    <property type="match status" value="1"/>
</dbReference>
<comment type="caution">
    <text evidence="6">The sequence shown here is derived from an EMBL/GenBank/DDBJ whole genome shotgun (WGS) entry which is preliminary data.</text>
</comment>
<dbReference type="SUPFAM" id="SSF52317">
    <property type="entry name" value="Class I glutamine amidotransferase-like"/>
    <property type="match status" value="1"/>
</dbReference>
<dbReference type="InterPro" id="IPR002818">
    <property type="entry name" value="DJ-1/PfpI"/>
</dbReference>
<dbReference type="EC" id="4.2.1.130" evidence="2"/>
<evidence type="ECO:0000256" key="4">
    <source>
        <dbReference type="ARBA" id="ARBA00048082"/>
    </source>
</evidence>
<accession>A0A9W7XPJ3</accession>
<feature type="domain" description="DJ-1/PfpI" evidence="5">
    <location>
        <begin position="9"/>
        <end position="180"/>
    </location>
</feature>
<comment type="catalytic activity">
    <reaction evidence="4">
        <text>methylglyoxal + H2O = (R)-lactate + H(+)</text>
        <dbReference type="Rhea" id="RHEA:27754"/>
        <dbReference type="ChEBI" id="CHEBI:15377"/>
        <dbReference type="ChEBI" id="CHEBI:15378"/>
        <dbReference type="ChEBI" id="CHEBI:16004"/>
        <dbReference type="ChEBI" id="CHEBI:17158"/>
        <dbReference type="EC" id="4.2.1.130"/>
    </reaction>
</comment>
<dbReference type="NCBIfam" id="TIGR01383">
    <property type="entry name" value="not_thiJ"/>
    <property type="match status" value="1"/>
</dbReference>
<dbReference type="GO" id="GO:0023051">
    <property type="term" value="P:regulation of signaling"/>
    <property type="evidence" value="ECO:0007669"/>
    <property type="project" value="UniProtKB-ARBA"/>
</dbReference>
<evidence type="ECO:0000259" key="5">
    <source>
        <dbReference type="Pfam" id="PF01965"/>
    </source>
</evidence>
<keyword evidence="3" id="KW-0963">Cytoplasm</keyword>
<gene>
    <name evidence="6" type="ORF">LPJ64_001177</name>
</gene>
<evidence type="ECO:0000313" key="6">
    <source>
        <dbReference type="EMBL" id="KAJ1647457.1"/>
    </source>
</evidence>
<dbReference type="CDD" id="cd03135">
    <property type="entry name" value="GATase1_DJ-1"/>
    <property type="match status" value="1"/>
</dbReference>
<sequence length="201" mass="21204">MAGNDRQAKKAIVFVADGTEEMEATITIDVLRRAGIQVLVLAVEATIGEPVTCSRNVKIVPDAYLGDDSAKIGAFDAVIVPGGAQGAATLSQNDQVKSILADFHAQKKIVAAICAGSLAIKTAGIQSKVPQPLRLTSHPSVKDQLENDFVYKEDRVVVDANLVTSRGPGTAFEFALSLVSLLAGEDKAREVAGPMMLNFEI</sequence>
<protein>
    <recommendedName>
        <fullName evidence="2">D-lactate dehydratase</fullName>
        <ecNumber evidence="2">4.2.1.130</ecNumber>
    </recommendedName>
</protein>
<evidence type="ECO:0000313" key="7">
    <source>
        <dbReference type="Proteomes" id="UP001145021"/>
    </source>
</evidence>
<name>A0A9W7XPJ3_9FUNG</name>
<dbReference type="GO" id="GO:1903189">
    <property type="term" value="P:glyoxal metabolic process"/>
    <property type="evidence" value="ECO:0007669"/>
    <property type="project" value="TreeGrafter"/>
</dbReference>
<dbReference type="GO" id="GO:0006979">
    <property type="term" value="P:response to oxidative stress"/>
    <property type="evidence" value="ECO:0007669"/>
    <property type="project" value="TreeGrafter"/>
</dbReference>
<keyword evidence="7" id="KW-1185">Reference proteome</keyword>
<proteinExistence type="predicted"/>
<dbReference type="GO" id="GO:0005634">
    <property type="term" value="C:nucleus"/>
    <property type="evidence" value="ECO:0007669"/>
    <property type="project" value="TreeGrafter"/>
</dbReference>
<dbReference type="GO" id="GO:0010646">
    <property type="term" value="P:regulation of cell communication"/>
    <property type="evidence" value="ECO:0007669"/>
    <property type="project" value="UniProtKB-ARBA"/>
</dbReference>
<organism evidence="6 7">
    <name type="scientific">Coemansia asiatica</name>
    <dbReference type="NCBI Taxonomy" id="1052880"/>
    <lineage>
        <taxon>Eukaryota</taxon>
        <taxon>Fungi</taxon>
        <taxon>Fungi incertae sedis</taxon>
        <taxon>Zoopagomycota</taxon>
        <taxon>Kickxellomycotina</taxon>
        <taxon>Kickxellomycetes</taxon>
        <taxon>Kickxellales</taxon>
        <taxon>Kickxellaceae</taxon>
        <taxon>Coemansia</taxon>
    </lineage>
</organism>
<comment type="subcellular location">
    <subcellularLocation>
        <location evidence="1">Cytoplasm</location>
    </subcellularLocation>
</comment>
<dbReference type="InterPro" id="IPR029062">
    <property type="entry name" value="Class_I_gatase-like"/>
</dbReference>